<sequence length="49" mass="5093">MFGTRRGPGRPKRYVEEEEEPEMDPGGDIATAAGNASPVSSTTGAGRKA</sequence>
<organism evidence="2 3">
    <name type="scientific">Trifolium medium</name>
    <dbReference type="NCBI Taxonomy" id="97028"/>
    <lineage>
        <taxon>Eukaryota</taxon>
        <taxon>Viridiplantae</taxon>
        <taxon>Streptophyta</taxon>
        <taxon>Embryophyta</taxon>
        <taxon>Tracheophyta</taxon>
        <taxon>Spermatophyta</taxon>
        <taxon>Magnoliopsida</taxon>
        <taxon>eudicotyledons</taxon>
        <taxon>Gunneridae</taxon>
        <taxon>Pentapetalae</taxon>
        <taxon>rosids</taxon>
        <taxon>fabids</taxon>
        <taxon>Fabales</taxon>
        <taxon>Fabaceae</taxon>
        <taxon>Papilionoideae</taxon>
        <taxon>50 kb inversion clade</taxon>
        <taxon>NPAAA clade</taxon>
        <taxon>Hologalegina</taxon>
        <taxon>IRL clade</taxon>
        <taxon>Trifolieae</taxon>
        <taxon>Trifolium</taxon>
    </lineage>
</organism>
<evidence type="ECO:0000313" key="2">
    <source>
        <dbReference type="EMBL" id="MCI82924.1"/>
    </source>
</evidence>
<feature type="non-terminal residue" evidence="2">
    <location>
        <position position="49"/>
    </location>
</feature>
<keyword evidence="3" id="KW-1185">Reference proteome</keyword>
<protein>
    <submittedName>
        <fullName evidence="2">Uncharacterized protein</fullName>
    </submittedName>
</protein>
<reference evidence="2 3" key="1">
    <citation type="journal article" date="2018" name="Front. Plant Sci.">
        <title>Red Clover (Trifolium pratense) and Zigzag Clover (T. medium) - A Picture of Genomic Similarities and Differences.</title>
        <authorList>
            <person name="Dluhosova J."/>
            <person name="Istvanek J."/>
            <person name="Nedelnik J."/>
            <person name="Repkova J."/>
        </authorList>
    </citation>
    <scope>NUCLEOTIDE SEQUENCE [LARGE SCALE GENOMIC DNA]</scope>
    <source>
        <strain evidence="3">cv. 10/8</strain>
        <tissue evidence="2">Leaf</tissue>
    </source>
</reference>
<name>A0A392V3Y3_9FABA</name>
<feature type="region of interest" description="Disordered" evidence="1">
    <location>
        <begin position="1"/>
        <end position="49"/>
    </location>
</feature>
<evidence type="ECO:0000256" key="1">
    <source>
        <dbReference type="SAM" id="MobiDB-lite"/>
    </source>
</evidence>
<feature type="compositionally biased region" description="Polar residues" evidence="1">
    <location>
        <begin position="37"/>
        <end position="49"/>
    </location>
</feature>
<comment type="caution">
    <text evidence="2">The sequence shown here is derived from an EMBL/GenBank/DDBJ whole genome shotgun (WGS) entry which is preliminary data.</text>
</comment>
<feature type="compositionally biased region" description="Acidic residues" evidence="1">
    <location>
        <begin position="16"/>
        <end position="25"/>
    </location>
</feature>
<dbReference type="Proteomes" id="UP000265520">
    <property type="component" value="Unassembled WGS sequence"/>
</dbReference>
<dbReference type="EMBL" id="LXQA011054723">
    <property type="protein sequence ID" value="MCI82924.1"/>
    <property type="molecule type" value="Genomic_DNA"/>
</dbReference>
<evidence type="ECO:0000313" key="3">
    <source>
        <dbReference type="Proteomes" id="UP000265520"/>
    </source>
</evidence>
<proteinExistence type="predicted"/>
<accession>A0A392V3Y3</accession>
<dbReference type="AlphaFoldDB" id="A0A392V3Y3"/>